<dbReference type="RefSeq" id="WP_175557525.1">
    <property type="nucleotide sequence ID" value="NZ_FMYF01000012.1"/>
</dbReference>
<keyword evidence="3" id="KW-1185">Reference proteome</keyword>
<evidence type="ECO:0000313" key="2">
    <source>
        <dbReference type="EMBL" id="SDB96815.1"/>
    </source>
</evidence>
<evidence type="ECO:0008006" key="4">
    <source>
        <dbReference type="Google" id="ProtNLM"/>
    </source>
</evidence>
<keyword evidence="1" id="KW-0812">Transmembrane</keyword>
<feature type="transmembrane region" description="Helical" evidence="1">
    <location>
        <begin position="12"/>
        <end position="30"/>
    </location>
</feature>
<keyword evidence="1" id="KW-1133">Transmembrane helix</keyword>
<sequence length="258" mass="27407">MFTYADTPVTFIGLFILFAFSLAWGLYELTRRQDRVQAVSNTLHLVMSVVMLLMVSRATWRPLASTVPAWLLVGFFAAAVLWFVALALTGRGSRAHFAGHAAMFGAMTWHLAGMEVKMASMSKAMPSGPMGGHAHARLPMAAAAGPADPMWWVAVVGAPLMAYLLVAAVLDLVRVVRSAPAPAAAPHAAPLLVGAGAPLAEVPGVPQVHATGCHEPRTVASTSFRLAALAAFAMNFGMFWMSTGLMVPVLPWMTHLAF</sequence>
<evidence type="ECO:0000313" key="3">
    <source>
        <dbReference type="Proteomes" id="UP000199086"/>
    </source>
</evidence>
<protein>
    <recommendedName>
        <fullName evidence="4">DUF5134 domain-containing protein</fullName>
    </recommendedName>
</protein>
<name>A0A1G6HSH7_9ACTN</name>
<feature type="transmembrane region" description="Helical" evidence="1">
    <location>
        <begin position="66"/>
        <end position="88"/>
    </location>
</feature>
<organism evidence="2 3">
    <name type="scientific">Raineyella antarctica</name>
    <dbReference type="NCBI Taxonomy" id="1577474"/>
    <lineage>
        <taxon>Bacteria</taxon>
        <taxon>Bacillati</taxon>
        <taxon>Actinomycetota</taxon>
        <taxon>Actinomycetes</taxon>
        <taxon>Propionibacteriales</taxon>
        <taxon>Propionibacteriaceae</taxon>
        <taxon>Raineyella</taxon>
    </lineage>
</organism>
<keyword evidence="1" id="KW-0472">Membrane</keyword>
<dbReference type="EMBL" id="FMYF01000012">
    <property type="protein sequence ID" value="SDB96815.1"/>
    <property type="molecule type" value="Genomic_DNA"/>
</dbReference>
<feature type="transmembrane region" description="Helical" evidence="1">
    <location>
        <begin position="42"/>
        <end position="60"/>
    </location>
</feature>
<dbReference type="Pfam" id="PF17197">
    <property type="entry name" value="DUF5134"/>
    <property type="match status" value="1"/>
</dbReference>
<feature type="transmembrane region" description="Helical" evidence="1">
    <location>
        <begin position="226"/>
        <end position="250"/>
    </location>
</feature>
<reference evidence="2 3" key="1">
    <citation type="submission" date="2016-06" db="EMBL/GenBank/DDBJ databases">
        <authorList>
            <person name="Olsen C.W."/>
            <person name="Carey S."/>
            <person name="Hinshaw L."/>
            <person name="Karasin A.I."/>
        </authorList>
    </citation>
    <scope>NUCLEOTIDE SEQUENCE [LARGE SCALE GENOMIC DNA]</scope>
    <source>
        <strain evidence="2 3">LZ-22</strain>
    </source>
</reference>
<evidence type="ECO:0000256" key="1">
    <source>
        <dbReference type="SAM" id="Phobius"/>
    </source>
</evidence>
<proteinExistence type="predicted"/>
<gene>
    <name evidence="2" type="ORF">GA0111570_11249</name>
</gene>
<accession>A0A1G6HSH7</accession>
<dbReference type="Proteomes" id="UP000199086">
    <property type="component" value="Unassembled WGS sequence"/>
</dbReference>
<feature type="transmembrane region" description="Helical" evidence="1">
    <location>
        <begin position="150"/>
        <end position="170"/>
    </location>
</feature>
<feature type="transmembrane region" description="Helical" evidence="1">
    <location>
        <begin position="95"/>
        <end position="112"/>
    </location>
</feature>
<dbReference type="InterPro" id="IPR033458">
    <property type="entry name" value="DUF5134"/>
</dbReference>
<dbReference type="AlphaFoldDB" id="A0A1G6HSH7"/>